<proteinExistence type="predicted"/>
<gene>
    <name evidence="1" type="ORF">POT9AD_4100</name>
</gene>
<sequence>MSARRGGAIALLVGAQLVLAALLYSGAFELCRQLLGTLRRDIGYGVQLQHSLYLFAALALFNAIWLMSCRSRRSGLAGCCVCLSLWTLYWVNLFTSMPLRSLLVVTVGVLVLALPACLLALRFRSPG</sequence>
<dbReference type="AlphaFoldDB" id="A0A653B993"/>
<protein>
    <submittedName>
        <fullName evidence="1">Uncharacterized protein</fullName>
    </submittedName>
</protein>
<accession>A0A653B993</accession>
<reference evidence="1" key="1">
    <citation type="submission" date="2018-11" db="EMBL/GenBank/DDBJ databases">
        <authorList>
            <consortium name="Genoscope - CEA"/>
            <person name="William W."/>
        </authorList>
    </citation>
    <scope>NUCLEOTIDE SEQUENCE [LARGE SCALE GENOMIC DNA]</scope>
    <source>
        <strain evidence="1">T9AD</strain>
    </source>
</reference>
<dbReference type="OrthoDB" id="7029648at2"/>
<dbReference type="EMBL" id="LR130779">
    <property type="protein sequence ID" value="VDN65075.1"/>
    <property type="molecule type" value="Genomic_DNA"/>
</dbReference>
<evidence type="ECO:0000313" key="1">
    <source>
        <dbReference type="EMBL" id="VDN65075.1"/>
    </source>
</evidence>
<name>A0A653B993_ECTOL</name>
<organism evidence="1">
    <name type="scientific">Ectopseudomonas oleovorans</name>
    <name type="common">Pseudomonas oleovorans</name>
    <dbReference type="NCBI Taxonomy" id="301"/>
    <lineage>
        <taxon>Bacteria</taxon>
        <taxon>Pseudomonadati</taxon>
        <taxon>Pseudomonadota</taxon>
        <taxon>Gammaproteobacteria</taxon>
        <taxon>Pseudomonadales</taxon>
        <taxon>Pseudomonadaceae</taxon>
        <taxon>Ectopseudomonas</taxon>
    </lineage>
</organism>